<evidence type="ECO:0000313" key="5">
    <source>
        <dbReference type="Proteomes" id="UP000677234"/>
    </source>
</evidence>
<dbReference type="EMBL" id="CP073708">
    <property type="protein sequence ID" value="QUO39812.1"/>
    <property type="molecule type" value="Genomic_DNA"/>
</dbReference>
<feature type="transmembrane region" description="Helical" evidence="1">
    <location>
        <begin position="16"/>
        <end position="37"/>
    </location>
</feature>
<dbReference type="PANTHER" id="PTHR40042">
    <property type="entry name" value="HYPOTHETICAL MEMBRANE SPANNING PROTEIN"/>
    <property type="match status" value="1"/>
</dbReference>
<evidence type="ECO:0000256" key="1">
    <source>
        <dbReference type="SAM" id="Phobius"/>
    </source>
</evidence>
<dbReference type="RefSeq" id="WP_198826367.1">
    <property type="nucleotide sequence ID" value="NZ_CP066308.1"/>
</dbReference>
<feature type="transmembrane region" description="Helical" evidence="1">
    <location>
        <begin position="166"/>
        <end position="190"/>
    </location>
</feature>
<dbReference type="InterPro" id="IPR009845">
    <property type="entry name" value="DUF1405"/>
</dbReference>
<protein>
    <submittedName>
        <fullName evidence="2">DUF1405 domain-containing protein</fullName>
    </submittedName>
</protein>
<dbReference type="Proteomes" id="UP000677234">
    <property type="component" value="Chromosome"/>
</dbReference>
<evidence type="ECO:0000313" key="4">
    <source>
        <dbReference type="Proteomes" id="UP000595847"/>
    </source>
</evidence>
<dbReference type="KEGG" id="bcop:JD108_12285"/>
<dbReference type="PANTHER" id="PTHR40042:SF1">
    <property type="entry name" value="DUF1405 DOMAIN-CONTAINING PROTEIN"/>
    <property type="match status" value="1"/>
</dbReference>
<keyword evidence="1" id="KW-1133">Transmembrane helix</keyword>
<dbReference type="Proteomes" id="UP000595847">
    <property type="component" value="Chromosome"/>
</dbReference>
<dbReference type="AlphaFoldDB" id="A0A7T5JM50"/>
<accession>A0A7T5JM50</accession>
<evidence type="ECO:0000313" key="2">
    <source>
        <dbReference type="EMBL" id="QQE72734.1"/>
    </source>
</evidence>
<proteinExistence type="predicted"/>
<keyword evidence="1" id="KW-0472">Membrane</keyword>
<sequence length="201" mass="23016">MSLLWEWFWQSLGKRWFLWTLFVVNLLGTIYGFIWYGNQLAETPAYLRLFVPDSPTGSGLFTLVLLTYLMGRHIPVLEALAGITNFKYGVWAVGIILAGWMMGNPIRWTDVMLLISHTGMAAESVLYARFYKLSWLPVGIAALWTLNNDFLDYVMDIHPWLPSVLVPYTGTVGFCTVMLSIASIAVIWFANMRFGRNRNKF</sequence>
<feature type="transmembrane region" description="Helical" evidence="1">
    <location>
        <begin position="49"/>
        <end position="68"/>
    </location>
</feature>
<feature type="transmembrane region" description="Helical" evidence="1">
    <location>
        <begin position="88"/>
        <end position="106"/>
    </location>
</feature>
<keyword evidence="5" id="KW-1185">Reference proteome</keyword>
<dbReference type="EMBL" id="CP066308">
    <property type="protein sequence ID" value="QQE72734.1"/>
    <property type="molecule type" value="Genomic_DNA"/>
</dbReference>
<evidence type="ECO:0000313" key="3">
    <source>
        <dbReference type="EMBL" id="QUO39812.1"/>
    </source>
</evidence>
<name>A0A7T5JM50_9BACL</name>
<gene>
    <name evidence="2" type="ORF">JD108_12285</name>
    <name evidence="3" type="ORF">KDJ56_12230</name>
</gene>
<keyword evidence="1" id="KW-0812">Transmembrane</keyword>
<reference evidence="3" key="2">
    <citation type="submission" date="2021-04" db="EMBL/GenBank/DDBJ databases">
        <title>Brevibacillus composti FJAT-54423, complete genome.</title>
        <authorList>
            <person name="Tang R."/>
        </authorList>
    </citation>
    <scope>NUCLEOTIDE SEQUENCE</scope>
    <source>
        <strain evidence="3">FJAT-54424</strain>
    </source>
</reference>
<reference evidence="2 4" key="1">
    <citation type="submission" date="2020-12" db="EMBL/GenBank/DDBJ databases">
        <title>strain FJAT-54423T represents a novel species of the genus Brevibacillus.</title>
        <authorList>
            <person name="Tang R."/>
        </authorList>
    </citation>
    <scope>NUCLEOTIDE SEQUENCE [LARGE SCALE GENOMIC DNA]</scope>
    <source>
        <strain evidence="2 4">FJAT-54423</strain>
    </source>
</reference>
<feature type="transmembrane region" description="Helical" evidence="1">
    <location>
        <begin position="126"/>
        <end position="146"/>
    </location>
</feature>
<dbReference type="Pfam" id="PF07187">
    <property type="entry name" value="DUF1405"/>
    <property type="match status" value="1"/>
</dbReference>
<organism evidence="2 4">
    <name type="scientific">Brevibacillus composti</name>
    <dbReference type="NCBI Taxonomy" id="2796470"/>
    <lineage>
        <taxon>Bacteria</taxon>
        <taxon>Bacillati</taxon>
        <taxon>Bacillota</taxon>
        <taxon>Bacilli</taxon>
        <taxon>Bacillales</taxon>
        <taxon>Paenibacillaceae</taxon>
        <taxon>Brevibacillus</taxon>
    </lineage>
</organism>